<comment type="similarity">
    <text evidence="1 2">Belongs to the peptidase C14A family.</text>
</comment>
<feature type="coiled-coil region" evidence="3">
    <location>
        <begin position="517"/>
        <end position="619"/>
    </location>
</feature>
<dbReference type="InterPro" id="IPR002398">
    <property type="entry name" value="Pept_C14"/>
</dbReference>
<dbReference type="PROSITE" id="PS50208">
    <property type="entry name" value="CASPASE_P20"/>
    <property type="match status" value="1"/>
</dbReference>
<dbReference type="Proteomes" id="UP000749559">
    <property type="component" value="Unassembled WGS sequence"/>
</dbReference>
<dbReference type="InterPro" id="IPR015917">
    <property type="entry name" value="Pept_C14A"/>
</dbReference>
<dbReference type="PANTHER" id="PTHR47901:SF3">
    <property type="entry name" value="CASPASE-1"/>
    <property type="match status" value="1"/>
</dbReference>
<dbReference type="InterPro" id="IPR001309">
    <property type="entry name" value="Pept_C14_p20"/>
</dbReference>
<reference evidence="6" key="1">
    <citation type="submission" date="2022-03" db="EMBL/GenBank/DDBJ databases">
        <authorList>
            <person name="Martin C."/>
        </authorList>
    </citation>
    <scope>NUCLEOTIDE SEQUENCE</scope>
</reference>
<evidence type="ECO:0008006" key="8">
    <source>
        <dbReference type="Google" id="ProtNLM"/>
    </source>
</evidence>
<keyword evidence="3" id="KW-0175">Coiled coil</keyword>
<accession>A0A8S4N5G2</accession>
<dbReference type="Pfam" id="PF00656">
    <property type="entry name" value="Peptidase_C14"/>
    <property type="match status" value="1"/>
</dbReference>
<dbReference type="GO" id="GO:0006508">
    <property type="term" value="P:proteolysis"/>
    <property type="evidence" value="ECO:0007669"/>
    <property type="project" value="InterPro"/>
</dbReference>
<dbReference type="GO" id="GO:0072559">
    <property type="term" value="C:NLRP3 inflammasome complex"/>
    <property type="evidence" value="ECO:0007669"/>
    <property type="project" value="TreeGrafter"/>
</dbReference>
<protein>
    <recommendedName>
        <fullName evidence="8">CASPASE_P20 domain-containing protein</fullName>
    </recommendedName>
</protein>
<evidence type="ECO:0000313" key="7">
    <source>
        <dbReference type="Proteomes" id="UP000749559"/>
    </source>
</evidence>
<feature type="domain" description="Caspase family p10" evidence="4">
    <location>
        <begin position="841"/>
        <end position="924"/>
    </location>
</feature>
<dbReference type="InterPro" id="IPR011600">
    <property type="entry name" value="Pept_C14_caspase"/>
</dbReference>
<evidence type="ECO:0000259" key="5">
    <source>
        <dbReference type="PROSITE" id="PS50208"/>
    </source>
</evidence>
<dbReference type="InterPro" id="IPR002138">
    <property type="entry name" value="Pept_C14_p10"/>
</dbReference>
<evidence type="ECO:0000259" key="4">
    <source>
        <dbReference type="PROSITE" id="PS50207"/>
    </source>
</evidence>
<dbReference type="OrthoDB" id="6114029at2759"/>
<feature type="domain" description="Caspase family p20" evidence="5">
    <location>
        <begin position="690"/>
        <end position="816"/>
    </location>
</feature>
<evidence type="ECO:0000256" key="1">
    <source>
        <dbReference type="ARBA" id="ARBA00010134"/>
    </source>
</evidence>
<dbReference type="GO" id="GO:0072557">
    <property type="term" value="C:IPAF inflammasome complex"/>
    <property type="evidence" value="ECO:0007669"/>
    <property type="project" value="TreeGrafter"/>
</dbReference>
<organism evidence="6 7">
    <name type="scientific">Owenia fusiformis</name>
    <name type="common">Polychaete worm</name>
    <dbReference type="NCBI Taxonomy" id="6347"/>
    <lineage>
        <taxon>Eukaryota</taxon>
        <taxon>Metazoa</taxon>
        <taxon>Spiralia</taxon>
        <taxon>Lophotrochozoa</taxon>
        <taxon>Annelida</taxon>
        <taxon>Polychaeta</taxon>
        <taxon>Sedentaria</taxon>
        <taxon>Canalipalpata</taxon>
        <taxon>Sabellida</taxon>
        <taxon>Oweniida</taxon>
        <taxon>Oweniidae</taxon>
        <taxon>Owenia</taxon>
    </lineage>
</organism>
<dbReference type="GO" id="GO:0004197">
    <property type="term" value="F:cysteine-type endopeptidase activity"/>
    <property type="evidence" value="ECO:0007669"/>
    <property type="project" value="InterPro"/>
</dbReference>
<dbReference type="SMART" id="SM00115">
    <property type="entry name" value="CASc"/>
    <property type="match status" value="1"/>
</dbReference>
<sequence length="932" mass="107245">MAKSSQKTVMRQKGTWERWGSVQRARRGEVIDEPERVKQNGHKVAKEKATLESLQFLNPNLSKPFVNNRYKKKYMIIPDNMKLSRSRLRQLKRCDTVVLKNSQWMDLVDFYTNRFFRIMRLVGSALSVLALAGNVLSLRTNNWSTQNGLEKVVLTFMGFTAVFDLIAVGLCTRGIFQENMFEIIYNFSSAAELQIICTFGNHWNSQYLADLKMNPDDITTPDDSPRDLRVKCARSGSLASISSQDEEVENMRQLPLAERKEQILRKLCDLNNQLRNINKKSNLVLLSDAINMLQENGSNEEVTSLESLIEIWQDRSAEANKELCSHIETYIFEIHEIYGIFNSLKTHIIPLVDVHFNKNNIEIDEHKVWAQKSWLALREEIKILENTSQKGEIESSQLSSKDARKYKFKDKQVSLPRNDPVLYLRSYMIEQLTSILMYLHQWVLFHNNAANLTLLRTDRTSINQAIEHFELETKLLEKEIGDLKETLKQRPNIESDDAILEALHANPEFAEEIGQMAAKMKELKQEHVKDNDELKKKQKRKDDIEKLFKGVKKPAMKKELLDLEKSIKTLTARVTNFEQRLNNHDNVKEQLKYKYLETFNKMEEDIKVKTARIEAINEQIMEPKEKLEATVKNIGEIMFQLTRCQKNWMDIGAKNWHSLTECREVTPCISRTTPEALRARWVSYYSIMNPRGVALIISNEPTKLAKGERPGGRHDVNTSRNLFKNLGFDVRVRENLTSNEMTGVMKSLASEYNSKSTSYSLLTIVILTQGTNGKLLDKDGKSVSLPSLLECFSTTNCPALNGRPKLCIIQRCQWSDNINVENIDDVDNTTINQPEETINSTKETLSKNADFAIVEHQLNNWDNLRDEEGGSLFVQIMAEVVAAKAFYLDFSAMFSEVVRLLRARHTPVFPTILSTLTKSLYFFPGDSTRPSP</sequence>
<dbReference type="PROSITE" id="PS50207">
    <property type="entry name" value="CASPASE_P10"/>
    <property type="match status" value="1"/>
</dbReference>
<dbReference type="PRINTS" id="PR00376">
    <property type="entry name" value="IL1BCENZYME"/>
</dbReference>
<gene>
    <name evidence="6" type="ORF">OFUS_LOCUS3405</name>
</gene>
<evidence type="ECO:0000313" key="6">
    <source>
        <dbReference type="EMBL" id="CAH1776205.1"/>
    </source>
</evidence>
<comment type="caution">
    <text evidence="6">The sequence shown here is derived from an EMBL/GenBank/DDBJ whole genome shotgun (WGS) entry which is preliminary data.</text>
</comment>
<evidence type="ECO:0000256" key="2">
    <source>
        <dbReference type="RuleBase" id="RU003971"/>
    </source>
</evidence>
<dbReference type="Gene3D" id="3.40.50.1460">
    <property type="match status" value="1"/>
</dbReference>
<dbReference type="AlphaFoldDB" id="A0A8S4N5G2"/>
<keyword evidence="7" id="KW-1185">Reference proteome</keyword>
<dbReference type="SUPFAM" id="SSF52129">
    <property type="entry name" value="Caspase-like"/>
    <property type="match status" value="1"/>
</dbReference>
<proteinExistence type="inferred from homology"/>
<evidence type="ECO:0000256" key="3">
    <source>
        <dbReference type="SAM" id="Coils"/>
    </source>
</evidence>
<dbReference type="EMBL" id="CAIIXF020000001">
    <property type="protein sequence ID" value="CAH1776205.1"/>
    <property type="molecule type" value="Genomic_DNA"/>
</dbReference>
<dbReference type="GO" id="GO:0097169">
    <property type="term" value="C:AIM2 inflammasome complex"/>
    <property type="evidence" value="ECO:0007669"/>
    <property type="project" value="TreeGrafter"/>
</dbReference>
<dbReference type="InterPro" id="IPR029030">
    <property type="entry name" value="Caspase-like_dom_sf"/>
</dbReference>
<name>A0A8S4N5G2_OWEFU</name>
<dbReference type="PANTHER" id="PTHR47901">
    <property type="entry name" value="CASPASE RECRUITMENT DOMAIN-CONTAINING PROTEIN 18"/>
    <property type="match status" value="1"/>
</dbReference>